<evidence type="ECO:0000256" key="4">
    <source>
        <dbReference type="ARBA" id="ARBA00022989"/>
    </source>
</evidence>
<proteinExistence type="inferred from homology"/>
<dbReference type="EMBL" id="AEYP01062737">
    <property type="status" value="NOT_ANNOTATED_CDS"/>
    <property type="molecule type" value="Genomic_DNA"/>
</dbReference>
<feature type="transmembrane region" description="Helical" evidence="6">
    <location>
        <begin position="9"/>
        <end position="30"/>
    </location>
</feature>
<dbReference type="EMBL" id="AEYP01062736">
    <property type="status" value="NOT_ANNOTATED_CDS"/>
    <property type="molecule type" value="Genomic_DNA"/>
</dbReference>
<dbReference type="GO" id="GO:0016020">
    <property type="term" value="C:membrane"/>
    <property type="evidence" value="ECO:0007669"/>
    <property type="project" value="UniProtKB-SubCell"/>
</dbReference>
<keyword evidence="5 6" id="KW-0472">Membrane</keyword>
<evidence type="ECO:0000256" key="5">
    <source>
        <dbReference type="ARBA" id="ARBA00023136"/>
    </source>
</evidence>
<dbReference type="GeneTree" id="ENSGT00740000116863"/>
<evidence type="ECO:0000256" key="6">
    <source>
        <dbReference type="SAM" id="Phobius"/>
    </source>
</evidence>
<feature type="transmembrane region" description="Helical" evidence="6">
    <location>
        <begin position="54"/>
        <end position="81"/>
    </location>
</feature>
<evidence type="ECO:0000256" key="1">
    <source>
        <dbReference type="ARBA" id="ARBA00004370"/>
    </source>
</evidence>
<dbReference type="HOGENOM" id="CLU_2557715_0_0_1"/>
<dbReference type="PANTHER" id="PTHR14768:SF6">
    <property type="match status" value="1"/>
</dbReference>
<keyword evidence="3 6" id="KW-0812">Transmembrane</keyword>
<dbReference type="PANTHER" id="PTHR14768">
    <property type="entry name" value="UPF0338 PROTEIN"/>
    <property type="match status" value="1"/>
</dbReference>
<keyword evidence="4 6" id="KW-1133">Transmembrane helix</keyword>
<comment type="subcellular location">
    <subcellularLocation>
        <location evidence="1">Membrane</location>
    </subcellularLocation>
</comment>
<sequence>MSDEPPKDYLVLAILAYLLCCPIGSAAMYYSSQTRRHNYRDEPELAAETSETTFVLSVIAISLGCIGILNTWIVIMMTVFAR</sequence>
<reference evidence="7" key="1">
    <citation type="submission" date="2024-06" db="UniProtKB">
        <authorList>
            <consortium name="Ensembl"/>
        </authorList>
    </citation>
    <scope>IDENTIFICATION</scope>
</reference>
<evidence type="ECO:0000256" key="2">
    <source>
        <dbReference type="ARBA" id="ARBA00006843"/>
    </source>
</evidence>
<evidence type="ECO:0000256" key="3">
    <source>
        <dbReference type="ARBA" id="ARBA00022692"/>
    </source>
</evidence>
<dbReference type="AlphaFoldDB" id="M3Y4M0"/>
<dbReference type="Pfam" id="PF04505">
    <property type="entry name" value="CD225"/>
    <property type="match status" value="1"/>
</dbReference>
<accession>M3Y4M0</accession>
<comment type="similarity">
    <text evidence="2">Belongs to the CD225/Dispanin family.</text>
</comment>
<protein>
    <submittedName>
        <fullName evidence="7">Uncharacterized protein</fullName>
    </submittedName>
</protein>
<dbReference type="InterPro" id="IPR007593">
    <property type="entry name" value="CD225/Dispanin_fam"/>
</dbReference>
<name>M3Y4M0_MUSPF</name>
<evidence type="ECO:0000313" key="7">
    <source>
        <dbReference type="Ensembl" id="ENSMPUP00000006271.1"/>
    </source>
</evidence>
<dbReference type="InParanoid" id="M3Y4M0"/>
<dbReference type="Ensembl" id="ENSMPUT00000006380.1">
    <property type="protein sequence ID" value="ENSMPUP00000006271.1"/>
    <property type="gene ID" value="ENSMPUG00000006325.1"/>
</dbReference>
<organism evidence="7">
    <name type="scientific">Mustela putorius furo</name>
    <name type="common">European domestic ferret</name>
    <name type="synonym">Mustela furo</name>
    <dbReference type="NCBI Taxonomy" id="9669"/>
    <lineage>
        <taxon>Eukaryota</taxon>
        <taxon>Metazoa</taxon>
        <taxon>Chordata</taxon>
        <taxon>Craniata</taxon>
        <taxon>Vertebrata</taxon>
        <taxon>Euteleostomi</taxon>
        <taxon>Mammalia</taxon>
        <taxon>Eutheria</taxon>
        <taxon>Laurasiatheria</taxon>
        <taxon>Carnivora</taxon>
        <taxon>Caniformia</taxon>
        <taxon>Musteloidea</taxon>
        <taxon>Mustelidae</taxon>
        <taxon>Mustelinae</taxon>
        <taxon>Mustela</taxon>
    </lineage>
</organism>